<accession>A0A0E0MG45</accession>
<keyword evidence="3" id="KW-1185">Reference proteome</keyword>
<evidence type="ECO:0000313" key="3">
    <source>
        <dbReference type="Proteomes" id="UP000026962"/>
    </source>
</evidence>
<evidence type="ECO:0000256" key="1">
    <source>
        <dbReference type="SAM" id="MobiDB-lite"/>
    </source>
</evidence>
<name>A0A0E0MG45_ORYPU</name>
<dbReference type="EnsemblPlants" id="OPUNC11G13360.1">
    <property type="protein sequence ID" value="OPUNC11G13360.1"/>
    <property type="gene ID" value="OPUNC11G13360"/>
</dbReference>
<sequence>MRLDGELVVVAARWRDSTGELAVVAARRHDTSPWRHGSGGCSGRGGARGDSGHPAGGTAAIGRPAQPAAPEAGTALTQGRGQQRWRPVRHKEVRPVAVEAGAAR</sequence>
<feature type="region of interest" description="Disordered" evidence="1">
    <location>
        <begin position="30"/>
        <end position="104"/>
    </location>
</feature>
<reference evidence="2" key="1">
    <citation type="submission" date="2015-04" db="UniProtKB">
        <authorList>
            <consortium name="EnsemblPlants"/>
        </authorList>
    </citation>
    <scope>IDENTIFICATION</scope>
</reference>
<dbReference type="Gramene" id="OPUNC11G13360.1">
    <property type="protein sequence ID" value="OPUNC11G13360.1"/>
    <property type="gene ID" value="OPUNC11G13360"/>
</dbReference>
<evidence type="ECO:0000313" key="2">
    <source>
        <dbReference type="EnsemblPlants" id="OPUNC11G13360.1"/>
    </source>
</evidence>
<reference evidence="2" key="2">
    <citation type="submission" date="2018-05" db="EMBL/GenBank/DDBJ databases">
        <title>OpunRS2 (Oryza punctata Reference Sequence Version 2).</title>
        <authorList>
            <person name="Zhang J."/>
            <person name="Kudrna D."/>
            <person name="Lee S."/>
            <person name="Talag J."/>
            <person name="Welchert J."/>
            <person name="Wing R.A."/>
        </authorList>
    </citation>
    <scope>NUCLEOTIDE SEQUENCE [LARGE SCALE GENOMIC DNA]</scope>
</reference>
<protein>
    <submittedName>
        <fullName evidence="2">Uncharacterized protein</fullName>
    </submittedName>
</protein>
<dbReference type="AlphaFoldDB" id="A0A0E0MG45"/>
<feature type="compositionally biased region" description="Gly residues" evidence="1">
    <location>
        <begin position="37"/>
        <end position="49"/>
    </location>
</feature>
<proteinExistence type="predicted"/>
<organism evidence="2">
    <name type="scientific">Oryza punctata</name>
    <name type="common">Red rice</name>
    <dbReference type="NCBI Taxonomy" id="4537"/>
    <lineage>
        <taxon>Eukaryota</taxon>
        <taxon>Viridiplantae</taxon>
        <taxon>Streptophyta</taxon>
        <taxon>Embryophyta</taxon>
        <taxon>Tracheophyta</taxon>
        <taxon>Spermatophyta</taxon>
        <taxon>Magnoliopsida</taxon>
        <taxon>Liliopsida</taxon>
        <taxon>Poales</taxon>
        <taxon>Poaceae</taxon>
        <taxon>BOP clade</taxon>
        <taxon>Oryzoideae</taxon>
        <taxon>Oryzeae</taxon>
        <taxon>Oryzinae</taxon>
        <taxon>Oryza</taxon>
    </lineage>
</organism>
<dbReference type="HOGENOM" id="CLU_2254513_0_0_1"/>
<dbReference type="Proteomes" id="UP000026962">
    <property type="component" value="Chromosome 11"/>
</dbReference>